<accession>A0A7J6MZ60</accession>
<dbReference type="EMBL" id="JAAPAO010000025">
    <property type="protein sequence ID" value="KAF4676922.1"/>
    <property type="molecule type" value="Genomic_DNA"/>
</dbReference>
<proteinExistence type="predicted"/>
<dbReference type="OrthoDB" id="10530123at2759"/>
<sequence>MASTRVEKESVEMQAPMEGCTSHYLINTDCTSSIRTLPVPEITVPQCAHRQVEAVETPNPMAPKPSYFTSVRHLVEYPEVDKRLLAEFEEACSRYEQWMEEHKGLHDEVAARMQREAEAKAVAADAKKQKKNKK</sequence>
<keyword evidence="2" id="KW-1185">Reference proteome</keyword>
<protein>
    <submittedName>
        <fullName evidence="1">Uncharacterized protein</fullName>
    </submittedName>
</protein>
<dbReference type="AlphaFoldDB" id="A0A7J6MZ60"/>
<evidence type="ECO:0000313" key="2">
    <source>
        <dbReference type="Proteomes" id="UP000591131"/>
    </source>
</evidence>
<gene>
    <name evidence="1" type="ORF">FOL47_004401</name>
</gene>
<evidence type="ECO:0000313" key="1">
    <source>
        <dbReference type="EMBL" id="KAF4676922.1"/>
    </source>
</evidence>
<organism evidence="1 2">
    <name type="scientific">Perkinsus chesapeaki</name>
    <name type="common">Clam parasite</name>
    <name type="synonym">Perkinsus andrewsi</name>
    <dbReference type="NCBI Taxonomy" id="330153"/>
    <lineage>
        <taxon>Eukaryota</taxon>
        <taxon>Sar</taxon>
        <taxon>Alveolata</taxon>
        <taxon>Perkinsozoa</taxon>
        <taxon>Perkinsea</taxon>
        <taxon>Perkinsida</taxon>
        <taxon>Perkinsidae</taxon>
        <taxon>Perkinsus</taxon>
    </lineage>
</organism>
<dbReference type="Proteomes" id="UP000591131">
    <property type="component" value="Unassembled WGS sequence"/>
</dbReference>
<name>A0A7J6MZ60_PERCH</name>
<comment type="caution">
    <text evidence="1">The sequence shown here is derived from an EMBL/GenBank/DDBJ whole genome shotgun (WGS) entry which is preliminary data.</text>
</comment>
<reference evidence="1 2" key="1">
    <citation type="submission" date="2020-04" db="EMBL/GenBank/DDBJ databases">
        <title>Perkinsus chesapeaki whole genome sequence.</title>
        <authorList>
            <person name="Bogema D.R."/>
        </authorList>
    </citation>
    <scope>NUCLEOTIDE SEQUENCE [LARGE SCALE GENOMIC DNA]</scope>
    <source>
        <strain evidence="1">ATCC PRA-425</strain>
    </source>
</reference>